<dbReference type="PANTHER" id="PTHR43280:SF2">
    <property type="entry name" value="HTH-TYPE TRANSCRIPTIONAL REGULATOR EXSA"/>
    <property type="match status" value="1"/>
</dbReference>
<sequence>MDISPQNLLINNIEYKHRAEDYVGVFFHSHPQHEIFYFHEGECNYLIGDKIYMLQPGDLIIMNGMTLHCAKVSRRQPYVRSVIHFEPSFVREWFQLPCTEQVLQPFQQLNNARVHLTGAQRTEMEELLVRLADRQQKPGERNRDRSYLAFYDLMLFISGCFSAQMKQGENKESSEKVKAVQNMITYLAAHYMDDIHLETLEEAIHLDKYYMSKIFKEITGVTIFTYLYERRINESRILLYLNPQQKVTDISYQVGFKHPAHFSRVFKQHVGCTPDQFRKQMQAHGQTD</sequence>
<dbReference type="Pfam" id="PF02311">
    <property type="entry name" value="AraC_binding"/>
    <property type="match status" value="1"/>
</dbReference>
<dbReference type="Pfam" id="PF12833">
    <property type="entry name" value="HTH_18"/>
    <property type="match status" value="1"/>
</dbReference>
<dbReference type="SUPFAM" id="SSF46689">
    <property type="entry name" value="Homeodomain-like"/>
    <property type="match status" value="2"/>
</dbReference>
<evidence type="ECO:0000256" key="2">
    <source>
        <dbReference type="ARBA" id="ARBA00023125"/>
    </source>
</evidence>
<dbReference type="InterPro" id="IPR018062">
    <property type="entry name" value="HTH_AraC-typ_CS"/>
</dbReference>
<keyword evidence="6" id="KW-1185">Reference proteome</keyword>
<evidence type="ECO:0000259" key="4">
    <source>
        <dbReference type="PROSITE" id="PS01124"/>
    </source>
</evidence>
<dbReference type="RefSeq" id="WP_379931238.1">
    <property type="nucleotide sequence ID" value="NZ_JBHUMM010000045.1"/>
</dbReference>
<dbReference type="InterPro" id="IPR009057">
    <property type="entry name" value="Homeodomain-like_sf"/>
</dbReference>
<evidence type="ECO:0000313" key="6">
    <source>
        <dbReference type="Proteomes" id="UP001597497"/>
    </source>
</evidence>
<name>A0ABW5REZ8_9BACL</name>
<keyword evidence="1" id="KW-0805">Transcription regulation</keyword>
<dbReference type="InterPro" id="IPR020449">
    <property type="entry name" value="Tscrpt_reg_AraC-type_HTH"/>
</dbReference>
<feature type="domain" description="HTH araC/xylS-type" evidence="4">
    <location>
        <begin position="181"/>
        <end position="280"/>
    </location>
</feature>
<dbReference type="Gene3D" id="2.60.120.10">
    <property type="entry name" value="Jelly Rolls"/>
    <property type="match status" value="1"/>
</dbReference>
<dbReference type="PRINTS" id="PR00032">
    <property type="entry name" value="HTHARAC"/>
</dbReference>
<keyword evidence="2" id="KW-0238">DNA-binding</keyword>
<dbReference type="PROSITE" id="PS00041">
    <property type="entry name" value="HTH_ARAC_FAMILY_1"/>
    <property type="match status" value="1"/>
</dbReference>
<dbReference type="InterPro" id="IPR003313">
    <property type="entry name" value="AraC-bd"/>
</dbReference>
<reference evidence="6" key="1">
    <citation type="journal article" date="2019" name="Int. J. Syst. Evol. Microbiol.">
        <title>The Global Catalogue of Microorganisms (GCM) 10K type strain sequencing project: providing services to taxonomists for standard genome sequencing and annotation.</title>
        <authorList>
            <consortium name="The Broad Institute Genomics Platform"/>
            <consortium name="The Broad Institute Genome Sequencing Center for Infectious Disease"/>
            <person name="Wu L."/>
            <person name="Ma J."/>
        </authorList>
    </citation>
    <scope>NUCLEOTIDE SEQUENCE [LARGE SCALE GENOMIC DNA]</scope>
    <source>
        <strain evidence="6">KCTC 33676</strain>
    </source>
</reference>
<gene>
    <name evidence="5" type="ORF">ACFSUC_19055</name>
</gene>
<evidence type="ECO:0000256" key="1">
    <source>
        <dbReference type="ARBA" id="ARBA00023015"/>
    </source>
</evidence>
<evidence type="ECO:0000256" key="3">
    <source>
        <dbReference type="ARBA" id="ARBA00023163"/>
    </source>
</evidence>
<dbReference type="SMART" id="SM00342">
    <property type="entry name" value="HTH_ARAC"/>
    <property type="match status" value="1"/>
</dbReference>
<dbReference type="PANTHER" id="PTHR43280">
    <property type="entry name" value="ARAC-FAMILY TRANSCRIPTIONAL REGULATOR"/>
    <property type="match status" value="1"/>
</dbReference>
<dbReference type="PROSITE" id="PS01124">
    <property type="entry name" value="HTH_ARAC_FAMILY_2"/>
    <property type="match status" value="1"/>
</dbReference>
<proteinExistence type="predicted"/>
<dbReference type="Proteomes" id="UP001597497">
    <property type="component" value="Unassembled WGS sequence"/>
</dbReference>
<organism evidence="5 6">
    <name type="scientific">Marinicrinis sediminis</name>
    <dbReference type="NCBI Taxonomy" id="1652465"/>
    <lineage>
        <taxon>Bacteria</taxon>
        <taxon>Bacillati</taxon>
        <taxon>Bacillota</taxon>
        <taxon>Bacilli</taxon>
        <taxon>Bacillales</taxon>
        <taxon>Paenibacillaceae</taxon>
    </lineage>
</organism>
<keyword evidence="3" id="KW-0804">Transcription</keyword>
<evidence type="ECO:0000313" key="5">
    <source>
        <dbReference type="EMBL" id="MFD2673653.1"/>
    </source>
</evidence>
<accession>A0ABW5REZ8</accession>
<protein>
    <submittedName>
        <fullName evidence="5">AraC family transcriptional regulator</fullName>
    </submittedName>
</protein>
<dbReference type="InterPro" id="IPR014710">
    <property type="entry name" value="RmlC-like_jellyroll"/>
</dbReference>
<dbReference type="EMBL" id="JBHUMM010000045">
    <property type="protein sequence ID" value="MFD2673653.1"/>
    <property type="molecule type" value="Genomic_DNA"/>
</dbReference>
<dbReference type="Gene3D" id="1.10.10.60">
    <property type="entry name" value="Homeodomain-like"/>
    <property type="match status" value="2"/>
</dbReference>
<dbReference type="InterPro" id="IPR018060">
    <property type="entry name" value="HTH_AraC"/>
</dbReference>
<dbReference type="InterPro" id="IPR037923">
    <property type="entry name" value="HTH-like"/>
</dbReference>
<dbReference type="SUPFAM" id="SSF51215">
    <property type="entry name" value="Regulatory protein AraC"/>
    <property type="match status" value="1"/>
</dbReference>
<comment type="caution">
    <text evidence="5">The sequence shown here is derived from an EMBL/GenBank/DDBJ whole genome shotgun (WGS) entry which is preliminary data.</text>
</comment>